<name>A0AAD6UQA1_9AGAR</name>
<keyword evidence="3" id="KW-1185">Reference proteome</keyword>
<organism evidence="2 3">
    <name type="scientific">Mycena pura</name>
    <dbReference type="NCBI Taxonomy" id="153505"/>
    <lineage>
        <taxon>Eukaryota</taxon>
        <taxon>Fungi</taxon>
        <taxon>Dikarya</taxon>
        <taxon>Basidiomycota</taxon>
        <taxon>Agaricomycotina</taxon>
        <taxon>Agaricomycetes</taxon>
        <taxon>Agaricomycetidae</taxon>
        <taxon>Agaricales</taxon>
        <taxon>Marasmiineae</taxon>
        <taxon>Mycenaceae</taxon>
        <taxon>Mycena</taxon>
    </lineage>
</organism>
<reference evidence="2" key="1">
    <citation type="submission" date="2023-03" db="EMBL/GenBank/DDBJ databases">
        <title>Massive genome expansion in bonnet fungi (Mycena s.s.) driven by repeated elements and novel gene families across ecological guilds.</title>
        <authorList>
            <consortium name="Lawrence Berkeley National Laboratory"/>
            <person name="Harder C.B."/>
            <person name="Miyauchi S."/>
            <person name="Viragh M."/>
            <person name="Kuo A."/>
            <person name="Thoen E."/>
            <person name="Andreopoulos B."/>
            <person name="Lu D."/>
            <person name="Skrede I."/>
            <person name="Drula E."/>
            <person name="Henrissat B."/>
            <person name="Morin E."/>
            <person name="Kohler A."/>
            <person name="Barry K."/>
            <person name="LaButti K."/>
            <person name="Morin E."/>
            <person name="Salamov A."/>
            <person name="Lipzen A."/>
            <person name="Mereny Z."/>
            <person name="Hegedus B."/>
            <person name="Baldrian P."/>
            <person name="Stursova M."/>
            <person name="Weitz H."/>
            <person name="Taylor A."/>
            <person name="Grigoriev I.V."/>
            <person name="Nagy L.G."/>
            <person name="Martin F."/>
            <person name="Kauserud H."/>
        </authorList>
    </citation>
    <scope>NUCLEOTIDE SEQUENCE</scope>
    <source>
        <strain evidence="2">9144</strain>
    </source>
</reference>
<accession>A0AAD6UQA1</accession>
<dbReference type="InterPro" id="IPR040521">
    <property type="entry name" value="KDZ"/>
</dbReference>
<dbReference type="Pfam" id="PF18758">
    <property type="entry name" value="KDZ"/>
    <property type="match status" value="1"/>
</dbReference>
<evidence type="ECO:0000256" key="1">
    <source>
        <dbReference type="SAM" id="MobiDB-lite"/>
    </source>
</evidence>
<protein>
    <submittedName>
        <fullName evidence="2">Uncharacterized protein</fullName>
    </submittedName>
</protein>
<gene>
    <name evidence="2" type="ORF">GGX14DRAFT_408420</name>
</gene>
<evidence type="ECO:0000313" key="2">
    <source>
        <dbReference type="EMBL" id="KAJ7189969.1"/>
    </source>
</evidence>
<dbReference type="EMBL" id="JARJCW010000161">
    <property type="protein sequence ID" value="KAJ7189969.1"/>
    <property type="molecule type" value="Genomic_DNA"/>
</dbReference>
<comment type="caution">
    <text evidence="2">The sequence shown here is derived from an EMBL/GenBank/DDBJ whole genome shotgun (WGS) entry which is preliminary data.</text>
</comment>
<dbReference type="AlphaFoldDB" id="A0AAD6UQA1"/>
<feature type="region of interest" description="Disordered" evidence="1">
    <location>
        <begin position="508"/>
        <end position="530"/>
    </location>
</feature>
<evidence type="ECO:0000313" key="3">
    <source>
        <dbReference type="Proteomes" id="UP001219525"/>
    </source>
</evidence>
<proteinExistence type="predicted"/>
<sequence>MVLADSWLQEVPCRANLSVVRNQGKSRSKHLRLNGLVASSCDHGLPAGFADILIGEAFAIVQYAQRIHLRQKNSPPYPRAFQWLRVQSYDAYCSWIVNQLNRLRELFPEETWLHELVQKMEGQIPASHIGGHGKRCNKMYQPAYFPCRAHFHGETAEHVWPYLNPFGPSLRQMNAGARHDNINFAIDAWNRKKLLRMSDQLGDEREEALHVASQNVALFRQLSEKHKDKVGSWSRQSRKIEERKGEIHSVYHHNFQTAATIDDVLDSLKNNSAKTDHSVNQTTVAEWICWGIELERAQLEIHAYLKAQQDHPMQETWDTIVRLRDSLNEELSCFRPRQAALWPQLELSALDVNQPEDTVIQLPSRLLGGKSLFTVDAASMEQEVLLRCAQANSQILAVREKTITLSIVRGSREFDYRGQRGVTRAQRSQQHASLLRDLEIIVYNAARNALTALKCAEADAFPHMSLSDTVRKDTHVFRMRGDSRIVNGTMWDLRMGGIDATDVLGEISGRNTADSDSDSDSDDKVDPALP</sequence>
<dbReference type="Proteomes" id="UP001219525">
    <property type="component" value="Unassembled WGS sequence"/>
</dbReference>